<dbReference type="InParanoid" id="A0A2K2CJJ9"/>
<proteinExistence type="predicted"/>
<dbReference type="AlphaFoldDB" id="A0A2K2CJJ9"/>
<keyword evidence="4" id="KW-1185">Reference proteome</keyword>
<feature type="transmembrane region" description="Helical" evidence="1">
    <location>
        <begin position="60"/>
        <end position="81"/>
    </location>
</feature>
<evidence type="ECO:0000256" key="1">
    <source>
        <dbReference type="SAM" id="Phobius"/>
    </source>
</evidence>
<evidence type="ECO:0000313" key="3">
    <source>
        <dbReference type="EnsemblPlants" id="PNT62203"/>
    </source>
</evidence>
<evidence type="ECO:0000313" key="2">
    <source>
        <dbReference type="EMBL" id="PNT62203.1"/>
    </source>
</evidence>
<evidence type="ECO:0000313" key="4">
    <source>
        <dbReference type="Proteomes" id="UP000008810"/>
    </source>
</evidence>
<dbReference type="Gramene" id="PNT62203">
    <property type="protein sequence ID" value="PNT62203"/>
    <property type="gene ID" value="BRADI_5g26964v3"/>
</dbReference>
<gene>
    <name evidence="2" type="ORF">BRADI_5g26964v3</name>
</gene>
<accession>A0A2K2CJJ9</accession>
<reference evidence="2 3" key="1">
    <citation type="journal article" date="2010" name="Nature">
        <title>Genome sequencing and analysis of the model grass Brachypodium distachyon.</title>
        <authorList>
            <consortium name="International Brachypodium Initiative"/>
        </authorList>
    </citation>
    <scope>NUCLEOTIDE SEQUENCE [LARGE SCALE GENOMIC DNA]</scope>
    <source>
        <strain evidence="2 3">Bd21</strain>
    </source>
</reference>
<keyword evidence="1" id="KW-0472">Membrane</keyword>
<sequence length="134" mass="14729">MCGLPLKASTYGAGWSRCRFLQVRWCESWPIFCSILLLSRRPRIRLFYPCCVSAGSRCSLGPVCVFMGVVCVCAVLFVGLFCGCSTNARPLILRFNVHLPAIHYRSDGHSGTFSGASLSLFYGFEFLCPVLGNG</sequence>
<keyword evidence="1" id="KW-1133">Transmembrane helix</keyword>
<dbReference type="EMBL" id="CM000884">
    <property type="protein sequence ID" value="PNT62203.1"/>
    <property type="molecule type" value="Genomic_DNA"/>
</dbReference>
<keyword evidence="1" id="KW-0812">Transmembrane</keyword>
<reference evidence="3" key="3">
    <citation type="submission" date="2018-08" db="UniProtKB">
        <authorList>
            <consortium name="EnsemblPlants"/>
        </authorList>
    </citation>
    <scope>IDENTIFICATION</scope>
    <source>
        <strain evidence="3">cv. Bd21</strain>
    </source>
</reference>
<organism evidence="2">
    <name type="scientific">Brachypodium distachyon</name>
    <name type="common">Purple false brome</name>
    <name type="synonym">Trachynia distachya</name>
    <dbReference type="NCBI Taxonomy" id="15368"/>
    <lineage>
        <taxon>Eukaryota</taxon>
        <taxon>Viridiplantae</taxon>
        <taxon>Streptophyta</taxon>
        <taxon>Embryophyta</taxon>
        <taxon>Tracheophyta</taxon>
        <taxon>Spermatophyta</taxon>
        <taxon>Magnoliopsida</taxon>
        <taxon>Liliopsida</taxon>
        <taxon>Poales</taxon>
        <taxon>Poaceae</taxon>
        <taxon>BOP clade</taxon>
        <taxon>Pooideae</taxon>
        <taxon>Stipodae</taxon>
        <taxon>Brachypodieae</taxon>
        <taxon>Brachypodium</taxon>
    </lineage>
</organism>
<reference evidence="2" key="2">
    <citation type="submission" date="2017-06" db="EMBL/GenBank/DDBJ databases">
        <title>WGS assembly of Brachypodium distachyon.</title>
        <authorList>
            <consortium name="The International Brachypodium Initiative"/>
            <person name="Lucas S."/>
            <person name="Harmon-Smith M."/>
            <person name="Lail K."/>
            <person name="Tice H."/>
            <person name="Grimwood J."/>
            <person name="Bruce D."/>
            <person name="Barry K."/>
            <person name="Shu S."/>
            <person name="Lindquist E."/>
            <person name="Wang M."/>
            <person name="Pitluck S."/>
            <person name="Vogel J.P."/>
            <person name="Garvin D.F."/>
            <person name="Mockler T.C."/>
            <person name="Schmutz J."/>
            <person name="Rokhsar D."/>
            <person name="Bevan M.W."/>
        </authorList>
    </citation>
    <scope>NUCLEOTIDE SEQUENCE</scope>
    <source>
        <strain evidence="2">Bd21</strain>
    </source>
</reference>
<name>A0A2K2CJJ9_BRADI</name>
<protein>
    <submittedName>
        <fullName evidence="2 3">Uncharacterized protein</fullName>
    </submittedName>
</protein>
<dbReference type="Proteomes" id="UP000008810">
    <property type="component" value="Chromosome 5"/>
</dbReference>
<dbReference type="EnsemblPlants" id="PNT62203">
    <property type="protein sequence ID" value="PNT62203"/>
    <property type="gene ID" value="BRADI_5g26964v3"/>
</dbReference>